<feature type="non-terminal residue" evidence="1">
    <location>
        <position position="67"/>
    </location>
</feature>
<name>A0ABS8URM3_DATST</name>
<evidence type="ECO:0000313" key="2">
    <source>
        <dbReference type="Proteomes" id="UP000823775"/>
    </source>
</evidence>
<accession>A0ABS8URM3</accession>
<dbReference type="EMBL" id="JACEIK010002337">
    <property type="protein sequence ID" value="MCD9560546.1"/>
    <property type="molecule type" value="Genomic_DNA"/>
</dbReference>
<comment type="caution">
    <text evidence="1">The sequence shown here is derived from an EMBL/GenBank/DDBJ whole genome shotgun (WGS) entry which is preliminary data.</text>
</comment>
<sequence length="67" mass="7078">RHLRFSGSSPILVHGLPVTDGQKVLDHFGAATSGSSVLICGAPISVLPQHSNNCSCSVFHRCPPVER</sequence>
<proteinExistence type="predicted"/>
<organism evidence="1 2">
    <name type="scientific">Datura stramonium</name>
    <name type="common">Jimsonweed</name>
    <name type="synonym">Common thornapple</name>
    <dbReference type="NCBI Taxonomy" id="4076"/>
    <lineage>
        <taxon>Eukaryota</taxon>
        <taxon>Viridiplantae</taxon>
        <taxon>Streptophyta</taxon>
        <taxon>Embryophyta</taxon>
        <taxon>Tracheophyta</taxon>
        <taxon>Spermatophyta</taxon>
        <taxon>Magnoliopsida</taxon>
        <taxon>eudicotyledons</taxon>
        <taxon>Gunneridae</taxon>
        <taxon>Pentapetalae</taxon>
        <taxon>asterids</taxon>
        <taxon>lamiids</taxon>
        <taxon>Solanales</taxon>
        <taxon>Solanaceae</taxon>
        <taxon>Solanoideae</taxon>
        <taxon>Datureae</taxon>
        <taxon>Datura</taxon>
    </lineage>
</organism>
<reference evidence="1 2" key="1">
    <citation type="journal article" date="2021" name="BMC Genomics">
        <title>Datura genome reveals duplications of psychoactive alkaloid biosynthetic genes and high mutation rate following tissue culture.</title>
        <authorList>
            <person name="Rajewski A."/>
            <person name="Carter-House D."/>
            <person name="Stajich J."/>
            <person name="Litt A."/>
        </authorList>
    </citation>
    <scope>NUCLEOTIDE SEQUENCE [LARGE SCALE GENOMIC DNA]</scope>
    <source>
        <strain evidence="1">AR-01</strain>
    </source>
</reference>
<gene>
    <name evidence="1" type="ORF">HAX54_019243</name>
</gene>
<protein>
    <submittedName>
        <fullName evidence="1">Uncharacterized protein</fullName>
    </submittedName>
</protein>
<keyword evidence="2" id="KW-1185">Reference proteome</keyword>
<dbReference type="Proteomes" id="UP000823775">
    <property type="component" value="Unassembled WGS sequence"/>
</dbReference>
<feature type="non-terminal residue" evidence="1">
    <location>
        <position position="1"/>
    </location>
</feature>
<evidence type="ECO:0000313" key="1">
    <source>
        <dbReference type="EMBL" id="MCD9560546.1"/>
    </source>
</evidence>